<dbReference type="Pfam" id="PF16702">
    <property type="entry name" value="DUF5063"/>
    <property type="match status" value="1"/>
</dbReference>
<reference evidence="1 2" key="1">
    <citation type="submission" date="2021-04" db="EMBL/GenBank/DDBJ databases">
        <title>novel species isolated from subtropical streams in China.</title>
        <authorList>
            <person name="Lu H."/>
        </authorList>
    </citation>
    <scope>NUCLEOTIDE SEQUENCE [LARGE SCALE GENOMIC DNA]</scope>
    <source>
        <strain evidence="1 2">BYS107W</strain>
    </source>
</reference>
<dbReference type="Gene3D" id="1.20.120.1550">
    <property type="entry name" value="Protein of unknown function DUF5063"/>
    <property type="match status" value="1"/>
</dbReference>
<sequence>MESPLKNFAEVARKFCAWAETQPVSTENEVKTAIELLANLSSAILATSNLGFGEDLEGERISDEEWRVTYNRFGFLPFNYYSTFFNPANVGKEEPVIGDLADDLADIYRDLKAGFWLYDRGHVKEAVWEWRQSFQTHWGRHATGALYALHAWSTNESIQL</sequence>
<dbReference type="Proteomes" id="UP000680158">
    <property type="component" value="Unassembled WGS sequence"/>
</dbReference>
<dbReference type="RefSeq" id="WP_212684762.1">
    <property type="nucleotide sequence ID" value="NZ_JAGSPM010000007.1"/>
</dbReference>
<dbReference type="EMBL" id="JAGSPM010000007">
    <property type="protein sequence ID" value="MBR7747363.1"/>
    <property type="molecule type" value="Genomic_DNA"/>
</dbReference>
<proteinExistence type="predicted"/>
<dbReference type="InterPro" id="IPR038312">
    <property type="entry name" value="DUF5063_sf"/>
</dbReference>
<dbReference type="AlphaFoldDB" id="A0A941DGT8"/>
<name>A0A941DGT8_9BURK</name>
<comment type="caution">
    <text evidence="1">The sequence shown here is derived from an EMBL/GenBank/DDBJ whole genome shotgun (WGS) entry which is preliminary data.</text>
</comment>
<evidence type="ECO:0000313" key="2">
    <source>
        <dbReference type="Proteomes" id="UP000680158"/>
    </source>
</evidence>
<organism evidence="1 2">
    <name type="scientific">Undibacterium baiyunense</name>
    <dbReference type="NCBI Taxonomy" id="2828731"/>
    <lineage>
        <taxon>Bacteria</taxon>
        <taxon>Pseudomonadati</taxon>
        <taxon>Pseudomonadota</taxon>
        <taxon>Betaproteobacteria</taxon>
        <taxon>Burkholderiales</taxon>
        <taxon>Oxalobacteraceae</taxon>
        <taxon>Undibacterium</taxon>
    </lineage>
</organism>
<gene>
    <name evidence="1" type="ORF">KDM92_12290</name>
</gene>
<accession>A0A941DGT8</accession>
<keyword evidence="2" id="KW-1185">Reference proteome</keyword>
<dbReference type="InterPro" id="IPR032025">
    <property type="entry name" value="DUF5063"/>
</dbReference>
<evidence type="ECO:0000313" key="1">
    <source>
        <dbReference type="EMBL" id="MBR7747363.1"/>
    </source>
</evidence>
<protein>
    <submittedName>
        <fullName evidence="1">DUF5063 domain-containing protein</fullName>
    </submittedName>
</protein>